<dbReference type="SUPFAM" id="SSF102829">
    <property type="entry name" value="Cell division protein ZapA-like"/>
    <property type="match status" value="1"/>
</dbReference>
<accession>A0A0R2PL13</accession>
<evidence type="ECO:0000313" key="4">
    <source>
        <dbReference type="Proteomes" id="UP000050874"/>
    </source>
</evidence>
<protein>
    <recommendedName>
        <fullName evidence="5">Z ring-associated protein ZapA</fullName>
    </recommendedName>
</protein>
<dbReference type="InterPro" id="IPR036192">
    <property type="entry name" value="Cell_div_ZapA-like_sf"/>
</dbReference>
<dbReference type="Gene3D" id="3.30.160.880">
    <property type="entry name" value="Cell division protein ZapA protomer, N-terminal domain"/>
    <property type="match status" value="1"/>
</dbReference>
<dbReference type="EMBL" id="LIAV01000297">
    <property type="protein sequence ID" value="KRO38744.1"/>
    <property type="molecule type" value="Genomic_DNA"/>
</dbReference>
<gene>
    <name evidence="3" type="ORF">ABR63_06680</name>
</gene>
<keyword evidence="2" id="KW-0175">Coiled coil</keyword>
<reference evidence="4" key="1">
    <citation type="submission" date="2015-10" db="EMBL/GenBank/DDBJ databases">
        <title>Metagenome-Assembled Genomes uncover a global brackish microbiome.</title>
        <authorList>
            <person name="Hugerth L.W."/>
            <person name="Larsson J."/>
            <person name="Alneberg J."/>
            <person name="Lindh M.V."/>
            <person name="Legrand C."/>
            <person name="Pinhassi J."/>
            <person name="Andersson A."/>
        </authorList>
    </citation>
    <scope>NUCLEOTIDE SEQUENCE [LARGE SCALE GENOMIC DNA]</scope>
</reference>
<dbReference type="Pfam" id="PF05164">
    <property type="entry name" value="ZapA"/>
    <property type="match status" value="1"/>
</dbReference>
<comment type="caution">
    <text evidence="3">The sequence shown here is derived from an EMBL/GenBank/DDBJ whole genome shotgun (WGS) entry which is preliminary data.</text>
</comment>
<organism evidence="3 4">
    <name type="scientific">SAR86 cluster bacterium BACL1 MAG-120920-bin57</name>
    <dbReference type="NCBI Taxonomy" id="1655571"/>
    <lineage>
        <taxon>Bacteria</taxon>
        <taxon>Pseudomonadati</taxon>
        <taxon>Pseudomonadota</taxon>
        <taxon>Gammaproteobacteria</taxon>
        <taxon>SAR86 cluster</taxon>
    </lineage>
</organism>
<comment type="similarity">
    <text evidence="1">Belongs to the ZapA family. Type 1 subfamily.</text>
</comment>
<dbReference type="Proteomes" id="UP000050874">
    <property type="component" value="Unassembled WGS sequence"/>
</dbReference>
<evidence type="ECO:0000313" key="3">
    <source>
        <dbReference type="EMBL" id="KRO38744.1"/>
    </source>
</evidence>
<dbReference type="InterPro" id="IPR007838">
    <property type="entry name" value="Cell_div_ZapA-like"/>
</dbReference>
<dbReference type="AlphaFoldDB" id="A0A0R2PL13"/>
<proteinExistence type="inferred from homology"/>
<sequence length="90" mass="9703">MSNKEILTLKIMTKEISIACPEEDKAGLIVAAEILNSKIASIPDKANALILASLDLAFQSTQQTSGEMVNPDLTHEIANLISHVDQSLQD</sequence>
<dbReference type="InterPro" id="IPR042233">
    <property type="entry name" value="Cell_div_ZapA_N"/>
</dbReference>
<evidence type="ECO:0008006" key="5">
    <source>
        <dbReference type="Google" id="ProtNLM"/>
    </source>
</evidence>
<evidence type="ECO:0000256" key="2">
    <source>
        <dbReference type="ARBA" id="ARBA00023054"/>
    </source>
</evidence>
<evidence type="ECO:0000256" key="1">
    <source>
        <dbReference type="ARBA" id="ARBA00010074"/>
    </source>
</evidence>
<name>A0A0R2PL13_9GAMM</name>